<dbReference type="Proteomes" id="UP000887577">
    <property type="component" value="Unplaced"/>
</dbReference>
<keyword evidence="1" id="KW-1185">Reference proteome</keyword>
<name>A0A914XQT5_9BILA</name>
<proteinExistence type="predicted"/>
<sequence length="197" mass="22683">MGINENYCSRDDFKTVSLSHNNIVSRGCKNFIVKDGKSDSQRPPKETTTVMQDAKQRQVKKRTKKVTAPAYIPKESSRGNPRQQLIKKPAELSTRGNSNVNVKKCDATVCRVNRYDRRTYFNSNYVFSLGLRYITAYGNDYPEDRGTNKGYLLKSSADVDPNWRNGVPIPCGYKRRWRNESADAHHLNHQNHLQKEQ</sequence>
<dbReference type="WBParaSite" id="PSU_v2.g10366.t1">
    <property type="protein sequence ID" value="PSU_v2.g10366.t1"/>
    <property type="gene ID" value="PSU_v2.g10366"/>
</dbReference>
<dbReference type="AlphaFoldDB" id="A0A914XQT5"/>
<evidence type="ECO:0000313" key="1">
    <source>
        <dbReference type="Proteomes" id="UP000887577"/>
    </source>
</evidence>
<organism evidence="1 2">
    <name type="scientific">Panagrolaimus superbus</name>
    <dbReference type="NCBI Taxonomy" id="310955"/>
    <lineage>
        <taxon>Eukaryota</taxon>
        <taxon>Metazoa</taxon>
        <taxon>Ecdysozoa</taxon>
        <taxon>Nematoda</taxon>
        <taxon>Chromadorea</taxon>
        <taxon>Rhabditida</taxon>
        <taxon>Tylenchina</taxon>
        <taxon>Panagrolaimomorpha</taxon>
        <taxon>Panagrolaimoidea</taxon>
        <taxon>Panagrolaimidae</taxon>
        <taxon>Panagrolaimus</taxon>
    </lineage>
</organism>
<protein>
    <submittedName>
        <fullName evidence="2">Uncharacterized protein</fullName>
    </submittedName>
</protein>
<accession>A0A914XQT5</accession>
<evidence type="ECO:0000313" key="2">
    <source>
        <dbReference type="WBParaSite" id="PSU_v2.g10366.t1"/>
    </source>
</evidence>
<reference evidence="2" key="1">
    <citation type="submission" date="2022-11" db="UniProtKB">
        <authorList>
            <consortium name="WormBaseParasite"/>
        </authorList>
    </citation>
    <scope>IDENTIFICATION</scope>
</reference>